<dbReference type="AlphaFoldDB" id="A0A6A6HUA2"/>
<protein>
    <recommendedName>
        <fullName evidence="4">Secreted protein</fullName>
    </recommendedName>
</protein>
<evidence type="ECO:0000313" key="3">
    <source>
        <dbReference type="Proteomes" id="UP000800094"/>
    </source>
</evidence>
<evidence type="ECO:0008006" key="4">
    <source>
        <dbReference type="Google" id="ProtNLM"/>
    </source>
</evidence>
<dbReference type="Proteomes" id="UP000800094">
    <property type="component" value="Unassembled WGS sequence"/>
</dbReference>
<evidence type="ECO:0000313" key="2">
    <source>
        <dbReference type="EMBL" id="KAF2241754.1"/>
    </source>
</evidence>
<dbReference type="GeneID" id="54573587"/>
<organism evidence="2 3">
    <name type="scientific">Trematosphaeria pertusa</name>
    <dbReference type="NCBI Taxonomy" id="390896"/>
    <lineage>
        <taxon>Eukaryota</taxon>
        <taxon>Fungi</taxon>
        <taxon>Dikarya</taxon>
        <taxon>Ascomycota</taxon>
        <taxon>Pezizomycotina</taxon>
        <taxon>Dothideomycetes</taxon>
        <taxon>Pleosporomycetidae</taxon>
        <taxon>Pleosporales</taxon>
        <taxon>Massarineae</taxon>
        <taxon>Trematosphaeriaceae</taxon>
        <taxon>Trematosphaeria</taxon>
    </lineage>
</organism>
<feature type="chain" id="PRO_5025541641" description="Secreted protein" evidence="1">
    <location>
        <begin position="21"/>
        <end position="92"/>
    </location>
</feature>
<evidence type="ECO:0000256" key="1">
    <source>
        <dbReference type="SAM" id="SignalP"/>
    </source>
</evidence>
<sequence length="92" mass="10297">MIYSTIVVYLLLFFPPSARPSRARVSLLRLRGALLWSPWDALGLVPHAPAEDQLGHCGLLRGRKYARVIQLTHSVLQQFRYVSLRVASALAA</sequence>
<keyword evidence="3" id="KW-1185">Reference proteome</keyword>
<reference evidence="2" key="1">
    <citation type="journal article" date="2020" name="Stud. Mycol.">
        <title>101 Dothideomycetes genomes: a test case for predicting lifestyles and emergence of pathogens.</title>
        <authorList>
            <person name="Haridas S."/>
            <person name="Albert R."/>
            <person name="Binder M."/>
            <person name="Bloem J."/>
            <person name="Labutti K."/>
            <person name="Salamov A."/>
            <person name="Andreopoulos B."/>
            <person name="Baker S."/>
            <person name="Barry K."/>
            <person name="Bills G."/>
            <person name="Bluhm B."/>
            <person name="Cannon C."/>
            <person name="Castanera R."/>
            <person name="Culley D."/>
            <person name="Daum C."/>
            <person name="Ezra D."/>
            <person name="Gonzalez J."/>
            <person name="Henrissat B."/>
            <person name="Kuo A."/>
            <person name="Liang C."/>
            <person name="Lipzen A."/>
            <person name="Lutzoni F."/>
            <person name="Magnuson J."/>
            <person name="Mondo S."/>
            <person name="Nolan M."/>
            <person name="Ohm R."/>
            <person name="Pangilinan J."/>
            <person name="Park H.-J."/>
            <person name="Ramirez L."/>
            <person name="Alfaro M."/>
            <person name="Sun H."/>
            <person name="Tritt A."/>
            <person name="Yoshinaga Y."/>
            <person name="Zwiers L.-H."/>
            <person name="Turgeon B."/>
            <person name="Goodwin S."/>
            <person name="Spatafora J."/>
            <person name="Crous P."/>
            <person name="Grigoriev I."/>
        </authorList>
    </citation>
    <scope>NUCLEOTIDE SEQUENCE</scope>
    <source>
        <strain evidence="2">CBS 122368</strain>
    </source>
</reference>
<feature type="signal peptide" evidence="1">
    <location>
        <begin position="1"/>
        <end position="20"/>
    </location>
</feature>
<proteinExistence type="predicted"/>
<dbReference type="RefSeq" id="XP_033676758.1">
    <property type="nucleotide sequence ID" value="XM_033820257.1"/>
</dbReference>
<dbReference type="EMBL" id="ML987210">
    <property type="protein sequence ID" value="KAF2241754.1"/>
    <property type="molecule type" value="Genomic_DNA"/>
</dbReference>
<name>A0A6A6HUA2_9PLEO</name>
<keyword evidence="1" id="KW-0732">Signal</keyword>
<gene>
    <name evidence="2" type="ORF">BU26DRAFT_169778</name>
</gene>
<accession>A0A6A6HUA2</accession>